<feature type="coiled-coil region" evidence="11">
    <location>
        <begin position="19"/>
        <end position="46"/>
    </location>
</feature>
<keyword evidence="4" id="KW-0813">Transport</keyword>
<reference evidence="12" key="1">
    <citation type="submission" date="2020-08" db="EMBL/GenBank/DDBJ databases">
        <title>Genome public.</title>
        <authorList>
            <person name="Liu C."/>
            <person name="Sun Q."/>
        </authorList>
    </citation>
    <scope>NUCLEOTIDE SEQUENCE</scope>
    <source>
        <strain evidence="12">BX12</strain>
    </source>
</reference>
<keyword evidence="9" id="KW-0472">Membrane</keyword>
<evidence type="ECO:0000256" key="4">
    <source>
        <dbReference type="ARBA" id="ARBA00022448"/>
    </source>
</evidence>
<evidence type="ECO:0000256" key="2">
    <source>
        <dbReference type="ARBA" id="ARBA00010004"/>
    </source>
</evidence>
<dbReference type="GO" id="GO:0005886">
    <property type="term" value="C:plasma membrane"/>
    <property type="evidence" value="ECO:0007669"/>
    <property type="project" value="UniProtKB-SubCell"/>
</dbReference>
<proteinExistence type="inferred from homology"/>
<evidence type="ECO:0000256" key="8">
    <source>
        <dbReference type="ARBA" id="ARBA00022927"/>
    </source>
</evidence>
<comment type="subcellular location">
    <subcellularLocation>
        <location evidence="1">Cell membrane</location>
        <topology evidence="1">Peripheral membrane protein</topology>
        <orientation evidence="1">Cytoplasmic side</orientation>
    </subcellularLocation>
</comment>
<comment type="caution">
    <text evidence="12">The sequence shown here is derived from an EMBL/GenBank/DDBJ whole genome shotgun (WGS) entry which is preliminary data.</text>
</comment>
<dbReference type="EMBL" id="JACRYT010000001">
    <property type="protein sequence ID" value="MBC6678308.1"/>
    <property type="molecule type" value="Genomic_DNA"/>
</dbReference>
<evidence type="ECO:0000256" key="9">
    <source>
        <dbReference type="ARBA" id="ARBA00023136"/>
    </source>
</evidence>
<keyword evidence="12" id="KW-0966">Cell projection</keyword>
<keyword evidence="6" id="KW-0145">Chemotaxis</keyword>
<gene>
    <name evidence="12" type="primary">fliJ</name>
    <name evidence="12" type="ORF">H9L42_00490</name>
</gene>
<comment type="similarity">
    <text evidence="2">Belongs to the FliJ family.</text>
</comment>
<keyword evidence="8" id="KW-0653">Protein transport</keyword>
<dbReference type="InterPro" id="IPR053716">
    <property type="entry name" value="Flag_assembly_chemotaxis_eff"/>
</dbReference>
<accession>A0A923NLL1</accession>
<sequence>MKKFSFSLNKVLDYKTQIEDSLRSEHAEAVKAVNEKEEKIQSMEDSYYRKIQELNDTKKNKCSIKELCIYEDYLSYSSQQIRREKDRLVTLQKKEQEKREEVIEAKKERRSIDLLKDKKKKEYDALAQKEEERFIEEFVVNSRSAQSNPA</sequence>
<evidence type="ECO:0000313" key="13">
    <source>
        <dbReference type="Proteomes" id="UP000602647"/>
    </source>
</evidence>
<evidence type="ECO:0000256" key="10">
    <source>
        <dbReference type="ARBA" id="ARBA00023225"/>
    </source>
</evidence>
<organism evidence="12 13">
    <name type="scientific">Zhenpiania hominis</name>
    <dbReference type="NCBI Taxonomy" id="2763644"/>
    <lineage>
        <taxon>Bacteria</taxon>
        <taxon>Bacillati</taxon>
        <taxon>Bacillota</taxon>
        <taxon>Clostridia</taxon>
        <taxon>Peptostreptococcales</taxon>
        <taxon>Anaerovoracaceae</taxon>
        <taxon>Zhenpiania</taxon>
    </lineage>
</organism>
<evidence type="ECO:0000256" key="11">
    <source>
        <dbReference type="SAM" id="Coils"/>
    </source>
</evidence>
<dbReference type="GO" id="GO:0009288">
    <property type="term" value="C:bacterial-type flagellum"/>
    <property type="evidence" value="ECO:0007669"/>
    <property type="project" value="InterPro"/>
</dbReference>
<feature type="coiled-coil region" evidence="11">
    <location>
        <begin position="81"/>
        <end position="132"/>
    </location>
</feature>
<dbReference type="RefSeq" id="WP_187301508.1">
    <property type="nucleotide sequence ID" value="NZ_JACRYT010000001.1"/>
</dbReference>
<protein>
    <recommendedName>
        <fullName evidence="3">Flagellar FliJ protein</fullName>
    </recommendedName>
</protein>
<keyword evidence="13" id="KW-1185">Reference proteome</keyword>
<evidence type="ECO:0000256" key="3">
    <source>
        <dbReference type="ARBA" id="ARBA00020392"/>
    </source>
</evidence>
<evidence type="ECO:0000256" key="1">
    <source>
        <dbReference type="ARBA" id="ARBA00004413"/>
    </source>
</evidence>
<dbReference type="Proteomes" id="UP000602647">
    <property type="component" value="Unassembled WGS sequence"/>
</dbReference>
<evidence type="ECO:0000256" key="6">
    <source>
        <dbReference type="ARBA" id="ARBA00022500"/>
    </source>
</evidence>
<evidence type="ECO:0000256" key="5">
    <source>
        <dbReference type="ARBA" id="ARBA00022475"/>
    </source>
</evidence>
<name>A0A923NLL1_9FIRM</name>
<keyword evidence="10" id="KW-1006">Bacterial flagellum protein export</keyword>
<dbReference type="GO" id="GO:0015031">
    <property type="term" value="P:protein transport"/>
    <property type="evidence" value="ECO:0007669"/>
    <property type="project" value="UniProtKB-KW"/>
</dbReference>
<dbReference type="NCBIfam" id="TIGR02473">
    <property type="entry name" value="flagell_FliJ"/>
    <property type="match status" value="1"/>
</dbReference>
<dbReference type="Pfam" id="PF02050">
    <property type="entry name" value="FliJ"/>
    <property type="match status" value="1"/>
</dbReference>
<keyword evidence="5" id="KW-1003">Cell membrane</keyword>
<dbReference type="Gene3D" id="1.10.287.1700">
    <property type="match status" value="1"/>
</dbReference>
<dbReference type="GO" id="GO:0044781">
    <property type="term" value="P:bacterial-type flagellum organization"/>
    <property type="evidence" value="ECO:0007669"/>
    <property type="project" value="UniProtKB-KW"/>
</dbReference>
<dbReference type="GO" id="GO:0071973">
    <property type="term" value="P:bacterial-type flagellum-dependent cell motility"/>
    <property type="evidence" value="ECO:0007669"/>
    <property type="project" value="InterPro"/>
</dbReference>
<evidence type="ECO:0000313" key="12">
    <source>
        <dbReference type="EMBL" id="MBC6678308.1"/>
    </source>
</evidence>
<dbReference type="GO" id="GO:0006935">
    <property type="term" value="P:chemotaxis"/>
    <property type="evidence" value="ECO:0007669"/>
    <property type="project" value="UniProtKB-KW"/>
</dbReference>
<evidence type="ECO:0000256" key="7">
    <source>
        <dbReference type="ARBA" id="ARBA00022795"/>
    </source>
</evidence>
<dbReference type="AlphaFoldDB" id="A0A923NLL1"/>
<keyword evidence="11" id="KW-0175">Coiled coil</keyword>
<dbReference type="InterPro" id="IPR012823">
    <property type="entry name" value="Flagell_FliJ"/>
</dbReference>
<keyword evidence="12" id="KW-0969">Cilium</keyword>
<keyword evidence="12" id="KW-0282">Flagellum</keyword>
<keyword evidence="7" id="KW-1005">Bacterial flagellum biogenesis</keyword>